<reference evidence="1 2" key="1">
    <citation type="journal article" date="2011" name="BMC Genomics">
        <title>Genome sequencing reveals diversification of virulence factor content and possible host adaptation in distinct subpopulations of Salmonella enterica.</title>
        <authorList>
            <person name="den Bakker H.C."/>
            <person name="Moreno Switt A.I."/>
            <person name="Govoni G."/>
            <person name="Cummings C.A."/>
            <person name="Ranieri M.L."/>
            <person name="Degoricija L."/>
            <person name="Hoelzer K."/>
            <person name="Rodriguez-Rivera L.D."/>
            <person name="Brown S."/>
            <person name="Bolchacova E."/>
            <person name="Furtado M.R."/>
            <person name="Wiedmann M."/>
        </authorList>
    </citation>
    <scope>NUCLEOTIDE SEQUENCE [LARGE SCALE GENOMIC DNA]</scope>
    <source>
        <strain evidence="1 2">R8-2977</strain>
    </source>
</reference>
<dbReference type="PATRIC" id="fig|913084.3.peg.4728"/>
<comment type="caution">
    <text evidence="1">The sequence shown here is derived from an EMBL/GenBank/DDBJ whole genome shotgun (WGS) entry which is preliminary data.</text>
</comment>
<organism evidence="1 2">
    <name type="scientific">Salmonella enterica subsp. enterica serovar Urbana str. R8-2977</name>
    <dbReference type="NCBI Taxonomy" id="913084"/>
    <lineage>
        <taxon>Bacteria</taxon>
        <taxon>Pseudomonadati</taxon>
        <taxon>Pseudomonadota</taxon>
        <taxon>Gammaproteobacteria</taxon>
        <taxon>Enterobacterales</taxon>
        <taxon>Enterobacteriaceae</taxon>
        <taxon>Salmonella</taxon>
    </lineage>
</organism>
<dbReference type="Proteomes" id="UP000004776">
    <property type="component" value="Unassembled WGS sequence"/>
</dbReference>
<gene>
    <name evidence="1" type="ORF">LTSEURB_6369</name>
</gene>
<sequence length="58" mass="6139">MDGQNLPASFVQTDLACLSGSICFVIGSAKARICFVIGSAKAKARYRAELVAFIRDGT</sequence>
<evidence type="ECO:0000313" key="1">
    <source>
        <dbReference type="EMBL" id="EHC96997.1"/>
    </source>
</evidence>
<evidence type="ECO:0000313" key="2">
    <source>
        <dbReference type="Proteomes" id="UP000004776"/>
    </source>
</evidence>
<accession>G5S4I4</accession>
<proteinExistence type="predicted"/>
<protein>
    <submittedName>
        <fullName evidence="1">Uncharacterized protein</fullName>
    </submittedName>
</protein>
<dbReference type="EMBL" id="AFCW01002337">
    <property type="protein sequence ID" value="EHC96997.1"/>
    <property type="molecule type" value="Genomic_DNA"/>
</dbReference>
<dbReference type="AlphaFoldDB" id="G5S4I4"/>
<name>G5S4I4_SALET</name>